<keyword evidence="4" id="KW-0368">Histidine biosynthesis</keyword>
<dbReference type="PANTHER" id="PTHR23133">
    <property type="entry name" value="IMIDAZOLEGLYCEROL-PHOSPHATE DEHYDRATASE HIS7"/>
    <property type="match status" value="1"/>
</dbReference>
<dbReference type="InterPro" id="IPR020568">
    <property type="entry name" value="Ribosomal_Su5_D2-typ_SF"/>
</dbReference>
<dbReference type="NCBIfam" id="NF002111">
    <property type="entry name" value="PRK00951.2-1"/>
    <property type="match status" value="1"/>
</dbReference>
<dbReference type="InterPro" id="IPR038494">
    <property type="entry name" value="IGPD_sf"/>
</dbReference>
<dbReference type="InterPro" id="IPR020565">
    <property type="entry name" value="ImidazoleglycerP_deHydtase_CS"/>
</dbReference>
<dbReference type="Gene3D" id="3.30.230.40">
    <property type="entry name" value="Imidazole glycerol phosphate dehydratase, domain 1"/>
    <property type="match status" value="2"/>
</dbReference>
<dbReference type="NCBIfam" id="NF002114">
    <property type="entry name" value="PRK00951.2-4"/>
    <property type="match status" value="1"/>
</dbReference>
<evidence type="ECO:0000256" key="1">
    <source>
        <dbReference type="ARBA" id="ARBA00005047"/>
    </source>
</evidence>
<evidence type="ECO:0000256" key="4">
    <source>
        <dbReference type="ARBA" id="ARBA00023102"/>
    </source>
</evidence>
<dbReference type="HAMAP" id="MF_00076">
    <property type="entry name" value="HisB"/>
    <property type="match status" value="1"/>
</dbReference>
<organism evidence="6">
    <name type="scientific">hydrothermal vent metagenome</name>
    <dbReference type="NCBI Taxonomy" id="652676"/>
    <lineage>
        <taxon>unclassified sequences</taxon>
        <taxon>metagenomes</taxon>
        <taxon>ecological metagenomes</taxon>
    </lineage>
</organism>
<keyword evidence="3" id="KW-0028">Amino-acid biosynthesis</keyword>
<dbReference type="SUPFAM" id="SSF54211">
    <property type="entry name" value="Ribosomal protein S5 domain 2-like"/>
    <property type="match status" value="2"/>
</dbReference>
<protein>
    <recommendedName>
        <fullName evidence="2">Imidazoleglycerol-phosphate dehydratase</fullName>
    </recommendedName>
</protein>
<name>A0A3B1BSL6_9ZZZZ</name>
<gene>
    <name evidence="6" type="ORF">MNBD_NITROSPINAE02-395</name>
</gene>
<dbReference type="PANTHER" id="PTHR23133:SF2">
    <property type="entry name" value="IMIDAZOLEGLYCEROL-PHOSPHATE DEHYDRATASE"/>
    <property type="match status" value="1"/>
</dbReference>
<dbReference type="EMBL" id="UOGE01000023">
    <property type="protein sequence ID" value="VAX17531.1"/>
    <property type="molecule type" value="Genomic_DNA"/>
</dbReference>
<dbReference type="PROSITE" id="PS00955">
    <property type="entry name" value="IGP_DEHYDRATASE_2"/>
    <property type="match status" value="1"/>
</dbReference>
<dbReference type="PROSITE" id="PS00954">
    <property type="entry name" value="IGP_DEHYDRATASE_1"/>
    <property type="match status" value="1"/>
</dbReference>
<accession>A0A3B1BSL6</accession>
<evidence type="ECO:0000256" key="2">
    <source>
        <dbReference type="ARBA" id="ARBA00016664"/>
    </source>
</evidence>
<evidence type="ECO:0000256" key="5">
    <source>
        <dbReference type="ARBA" id="ARBA00023239"/>
    </source>
</evidence>
<sequence>MGIMARTAKVTRKTKETDITIEVNLDGSGTSSIDTGIPFFDHMLDHLSKHSLMNLNVAASGDIEIDGHHTVEDVGLTLGGALAEALGDKKGITRYGFASIPMNEALAEVSLDISGRPYCVFASSLPQGKVGDFDVELAEEFTRAFVNAAGLTLHVSIKRGTNAHHMVEAMFKALARAMGQAIRLDPRLEGVIPSTKGSL</sequence>
<dbReference type="UniPathway" id="UPA00031">
    <property type="reaction ID" value="UER00011"/>
</dbReference>
<evidence type="ECO:0000313" key="6">
    <source>
        <dbReference type="EMBL" id="VAX17531.1"/>
    </source>
</evidence>
<comment type="pathway">
    <text evidence="1">Amino-acid biosynthesis; L-histidine biosynthesis; L-histidine from 5-phospho-alpha-D-ribose 1-diphosphate: step 6/9.</text>
</comment>
<keyword evidence="5 6" id="KW-0456">Lyase</keyword>
<dbReference type="GO" id="GO:0000105">
    <property type="term" value="P:L-histidine biosynthetic process"/>
    <property type="evidence" value="ECO:0007669"/>
    <property type="project" value="UniProtKB-UniPathway"/>
</dbReference>
<dbReference type="Pfam" id="PF00475">
    <property type="entry name" value="IGPD"/>
    <property type="match status" value="1"/>
</dbReference>
<dbReference type="InterPro" id="IPR000807">
    <property type="entry name" value="ImidazoleglycerolP_deHydtase"/>
</dbReference>
<dbReference type="GO" id="GO:0004424">
    <property type="term" value="F:imidazoleglycerol-phosphate dehydratase activity"/>
    <property type="evidence" value="ECO:0007669"/>
    <property type="project" value="InterPro"/>
</dbReference>
<evidence type="ECO:0000256" key="3">
    <source>
        <dbReference type="ARBA" id="ARBA00022605"/>
    </source>
</evidence>
<proteinExistence type="inferred from homology"/>
<reference evidence="6" key="1">
    <citation type="submission" date="2018-06" db="EMBL/GenBank/DDBJ databases">
        <authorList>
            <person name="Zhirakovskaya E."/>
        </authorList>
    </citation>
    <scope>NUCLEOTIDE SEQUENCE</scope>
</reference>
<dbReference type="CDD" id="cd07914">
    <property type="entry name" value="IGPD"/>
    <property type="match status" value="1"/>
</dbReference>
<dbReference type="FunFam" id="3.30.230.40:FF:000003">
    <property type="entry name" value="Imidazoleglycerol-phosphate dehydratase HisB"/>
    <property type="match status" value="1"/>
</dbReference>
<dbReference type="AlphaFoldDB" id="A0A3B1BSL6"/>
<dbReference type="FunFam" id="3.30.230.40:FF:000001">
    <property type="entry name" value="Imidazoleglycerol-phosphate dehydratase HisB"/>
    <property type="match status" value="1"/>
</dbReference>
<dbReference type="NCBIfam" id="NF002109">
    <property type="entry name" value="PRK00951.1-5"/>
    <property type="match status" value="1"/>
</dbReference>